<reference evidence="4" key="1">
    <citation type="journal article" date="2019" name="Nat. Commun.">
        <title>Expansion of phycobilisome linker gene families in mesophilic red algae.</title>
        <authorList>
            <person name="Lee J."/>
            <person name="Kim D."/>
            <person name="Bhattacharya D."/>
            <person name="Yoon H.S."/>
        </authorList>
    </citation>
    <scope>NUCLEOTIDE SEQUENCE [LARGE SCALE GENOMIC DNA]</scope>
    <source>
        <strain evidence="4">CCMP 1328</strain>
    </source>
</reference>
<sequence length="783" mass="85512">MFSFAFVFFFVLDLDFGTQSSKLAGNKSGVKKARRCGEANEQEDVWQEQMDTPREVFSSRDDLASDEAPQITAAGMSRAHGRRASSNGAIGAPPPSGSRTGSGNASPDVMVDAARGASPDAAAQKNSRTAAGSASERQHHHRRVPSKQGETKAATDRSGNASAAAAVAAAGAAAAASVQAKRIPFSPHECRLAVSLHAIDLPLHVDRSQVTNAPTPSHEQMAAKVHDAPELNTVYFNDVVCVALSLEPKETVHFAGTPQAILTSLNETAQSFSCVELSLTDNLSLHDVLPSSSVGGPFKQQQYRNGLPLTQSALLSAPLHKHVAMRNVLHDTGWLTVQLPSPDQPKQFLLPKLDDRALGGKSNPARTAQMLQFDMTAADGHERLVRLAPIRLMWIHASGCLESRIILEKTLHVSVLCDELYRDLDTSNVLALVGRGMKSVSISNAQLPASFVHASQITMRSPVQLSTVLRQAHWISRPCAIIAVKVQNCRADKKDVVLSQPRIDLARTILVDASTPTFASWQHLRGSTLSQVAEVICAQPLFKGRSDARETLRFDEELMYSFRVQHANADTRMWQALPDCATLDTPFCVSLPFPETQFPRSLWAQDSDLVVFGRWSPPSASDFELQLVIRHPQIVYFAEVFTLDIEIRNYSAREIRSPRISFMDDAGGGGGGLMNNMGREYAALRVDTLDFRTETLAARTGTRCIRVRGVCSALGIHELPKIRITEEDNECMTKTRRAPAVWETSARFRVLCRIAGDEGEYEKAMALATSEQQIHLSSVSPNE</sequence>
<keyword evidence="2" id="KW-0732">Signal</keyword>
<keyword evidence="4" id="KW-1185">Reference proteome</keyword>
<feature type="signal peptide" evidence="2">
    <location>
        <begin position="1"/>
        <end position="20"/>
    </location>
</feature>
<dbReference type="Proteomes" id="UP000324585">
    <property type="component" value="Unassembled WGS sequence"/>
</dbReference>
<name>A0A5J4YT26_PORPP</name>
<dbReference type="EMBL" id="VRMN01000004">
    <property type="protein sequence ID" value="KAA8494486.1"/>
    <property type="molecule type" value="Genomic_DNA"/>
</dbReference>
<gene>
    <name evidence="3" type="ORF">FVE85_2727</name>
</gene>
<protein>
    <submittedName>
        <fullName evidence="3">Uncharacterized protein</fullName>
    </submittedName>
</protein>
<organism evidence="3 4">
    <name type="scientific">Porphyridium purpureum</name>
    <name type="common">Red alga</name>
    <name type="synonym">Porphyridium cruentum</name>
    <dbReference type="NCBI Taxonomy" id="35688"/>
    <lineage>
        <taxon>Eukaryota</taxon>
        <taxon>Rhodophyta</taxon>
        <taxon>Bangiophyceae</taxon>
        <taxon>Porphyridiales</taxon>
        <taxon>Porphyridiaceae</taxon>
        <taxon>Porphyridium</taxon>
    </lineage>
</organism>
<feature type="chain" id="PRO_5023812348" evidence="2">
    <location>
        <begin position="21"/>
        <end position="783"/>
    </location>
</feature>
<comment type="caution">
    <text evidence="3">The sequence shown here is derived from an EMBL/GenBank/DDBJ whole genome shotgun (WGS) entry which is preliminary data.</text>
</comment>
<evidence type="ECO:0000256" key="1">
    <source>
        <dbReference type="SAM" id="MobiDB-lite"/>
    </source>
</evidence>
<evidence type="ECO:0000313" key="3">
    <source>
        <dbReference type="EMBL" id="KAA8494486.1"/>
    </source>
</evidence>
<feature type="compositionally biased region" description="Low complexity" evidence="1">
    <location>
        <begin position="113"/>
        <end position="123"/>
    </location>
</feature>
<proteinExistence type="predicted"/>
<evidence type="ECO:0000256" key="2">
    <source>
        <dbReference type="SAM" id="SignalP"/>
    </source>
</evidence>
<evidence type="ECO:0000313" key="4">
    <source>
        <dbReference type="Proteomes" id="UP000324585"/>
    </source>
</evidence>
<dbReference type="AlphaFoldDB" id="A0A5J4YT26"/>
<accession>A0A5J4YT26</accession>
<feature type="region of interest" description="Disordered" evidence="1">
    <location>
        <begin position="38"/>
        <end position="159"/>
    </location>
</feature>
<feature type="compositionally biased region" description="Basic and acidic residues" evidence="1">
    <location>
        <begin position="51"/>
        <end position="63"/>
    </location>
</feature>